<feature type="region of interest" description="Disordered" evidence="1">
    <location>
        <begin position="1"/>
        <end position="33"/>
    </location>
</feature>
<protein>
    <submittedName>
        <fullName evidence="2">Uncharacterized protein</fullName>
    </submittedName>
</protein>
<dbReference type="EMBL" id="JAQQWP010000002">
    <property type="protein sequence ID" value="KAK8130288.1"/>
    <property type="molecule type" value="Genomic_DNA"/>
</dbReference>
<evidence type="ECO:0000313" key="2">
    <source>
        <dbReference type="EMBL" id="KAK8130288.1"/>
    </source>
</evidence>
<accession>A0AAW0R957</accession>
<keyword evidence="3" id="KW-1185">Reference proteome</keyword>
<dbReference type="Gene3D" id="3.40.1460.10">
    <property type="entry name" value="Nuclease A inhibitor-like"/>
    <property type="match status" value="1"/>
</dbReference>
<evidence type="ECO:0000256" key="1">
    <source>
        <dbReference type="SAM" id="MobiDB-lite"/>
    </source>
</evidence>
<organism evidence="2 3">
    <name type="scientific">Apiospora kogelbergensis</name>
    <dbReference type="NCBI Taxonomy" id="1337665"/>
    <lineage>
        <taxon>Eukaryota</taxon>
        <taxon>Fungi</taxon>
        <taxon>Dikarya</taxon>
        <taxon>Ascomycota</taxon>
        <taxon>Pezizomycotina</taxon>
        <taxon>Sordariomycetes</taxon>
        <taxon>Xylariomycetidae</taxon>
        <taxon>Amphisphaeriales</taxon>
        <taxon>Apiosporaceae</taxon>
        <taxon>Apiospora</taxon>
    </lineage>
</organism>
<comment type="caution">
    <text evidence="2">The sequence shown here is derived from an EMBL/GenBank/DDBJ whole genome shotgun (WGS) entry which is preliminary data.</text>
</comment>
<evidence type="ECO:0000313" key="3">
    <source>
        <dbReference type="Proteomes" id="UP001392437"/>
    </source>
</evidence>
<gene>
    <name evidence="2" type="ORF">PG999_002668</name>
</gene>
<dbReference type="Proteomes" id="UP001392437">
    <property type="component" value="Unassembled WGS sequence"/>
</dbReference>
<dbReference type="PANTHER" id="PTHR42093">
    <property type="match status" value="1"/>
</dbReference>
<name>A0AAW0R957_9PEZI</name>
<reference evidence="2 3" key="1">
    <citation type="submission" date="2023-01" db="EMBL/GenBank/DDBJ databases">
        <title>Analysis of 21 Apiospora genomes using comparative genomics revels a genus with tremendous synthesis potential of carbohydrate active enzymes and secondary metabolites.</title>
        <authorList>
            <person name="Sorensen T."/>
        </authorList>
    </citation>
    <scope>NUCLEOTIDE SEQUENCE [LARGE SCALE GENOMIC DNA]</scope>
    <source>
        <strain evidence="2 3">CBS 117206</strain>
    </source>
</reference>
<proteinExistence type="predicted"/>
<dbReference type="AlphaFoldDB" id="A0AAW0R957"/>
<dbReference type="PANTHER" id="PTHR42093:SF1">
    <property type="match status" value="1"/>
</dbReference>
<sequence length="168" mass="18200">MASDEDYMAFLDKANKDPNEGYSKPANSGGGAKLEFKATDHGVQVPAALKEATQDAFYVSDADEPFVPVALKWDEGGKGLPDEEEFAKLIAHPNPSSANIEIQDPAEWDPQGQYNQILEAVRKAGKGNDVRVYKVTKDGSRVEYWVVTTEGKGQDAKLVGVKALAIES</sequence>
<dbReference type="Pfam" id="PF23151">
    <property type="entry name" value="NuiA_2"/>
    <property type="match status" value="1"/>
</dbReference>
<dbReference type="InterPro" id="IPR056539">
    <property type="entry name" value="NuiA-like"/>
</dbReference>